<gene>
    <name evidence="9" type="ORF">DRB17_07330</name>
</gene>
<evidence type="ECO:0000256" key="2">
    <source>
        <dbReference type="ARBA" id="ARBA00035880"/>
    </source>
</evidence>
<evidence type="ECO:0000256" key="5">
    <source>
        <dbReference type="ARBA" id="ARBA00038894"/>
    </source>
</evidence>
<comment type="catalytic activity">
    <reaction evidence="7">
        <text>a medium-chain fatty acyl-CoA + H2O = a medium-chain fatty acid + CoA + H(+)</text>
        <dbReference type="Rhea" id="RHEA:68184"/>
        <dbReference type="ChEBI" id="CHEBI:15377"/>
        <dbReference type="ChEBI" id="CHEBI:15378"/>
        <dbReference type="ChEBI" id="CHEBI:57287"/>
        <dbReference type="ChEBI" id="CHEBI:59558"/>
        <dbReference type="ChEBI" id="CHEBI:90546"/>
    </reaction>
</comment>
<dbReference type="InterPro" id="IPR029069">
    <property type="entry name" value="HotDog_dom_sf"/>
</dbReference>
<evidence type="ECO:0000256" key="3">
    <source>
        <dbReference type="ARBA" id="ARBA00036002"/>
    </source>
</evidence>
<dbReference type="CDD" id="cd03443">
    <property type="entry name" value="PaaI_thioesterase"/>
    <property type="match status" value="1"/>
</dbReference>
<evidence type="ECO:0000256" key="4">
    <source>
        <dbReference type="ARBA" id="ARBA00038381"/>
    </source>
</evidence>
<dbReference type="InterPro" id="IPR006683">
    <property type="entry name" value="Thioestr_dom"/>
</dbReference>
<dbReference type="SUPFAM" id="SSF54637">
    <property type="entry name" value="Thioesterase/thiol ester dehydrase-isomerase"/>
    <property type="match status" value="1"/>
</dbReference>
<sequence length="154" mass="16458">MTEFQPANPDFEARTRASFDRQKIMHLIGAEMTDVAPGYTAIALPFREDLTQQHGFFHAGATSTIADSAGGYAAFTLFPADASVLTAEFKINLLAPASGTRVIAEGRVIKPGRTLTTCDIEVHAEQADGSRKLIAKGLQTLARLGHRSDIAEAG</sequence>
<comment type="caution">
    <text evidence="9">The sequence shown here is derived from an EMBL/GenBank/DDBJ whole genome shotgun (WGS) entry which is preliminary data.</text>
</comment>
<dbReference type="EMBL" id="QPMH01000005">
    <property type="protein sequence ID" value="RDD62455.1"/>
    <property type="molecule type" value="Genomic_DNA"/>
</dbReference>
<protein>
    <recommendedName>
        <fullName evidence="6">Medium/long-chain acyl-CoA thioesterase YigI</fullName>
        <ecNumber evidence="5">3.1.2.20</ecNumber>
    </recommendedName>
</protein>
<dbReference type="Proteomes" id="UP000253941">
    <property type="component" value="Unassembled WGS sequence"/>
</dbReference>
<comment type="similarity">
    <text evidence="4">Belongs to the YigI thioesterase family.</text>
</comment>
<dbReference type="GO" id="GO:0047617">
    <property type="term" value="F:fatty acyl-CoA hydrolase activity"/>
    <property type="evidence" value="ECO:0007669"/>
    <property type="project" value="UniProtKB-EC"/>
</dbReference>
<evidence type="ECO:0000259" key="8">
    <source>
        <dbReference type="Pfam" id="PF03061"/>
    </source>
</evidence>
<dbReference type="PANTHER" id="PTHR43240">
    <property type="entry name" value="1,4-DIHYDROXY-2-NAPHTHOYL-COA THIOESTERASE 1"/>
    <property type="match status" value="1"/>
</dbReference>
<dbReference type="PANTHER" id="PTHR43240:SF20">
    <property type="entry name" value="MEDIUM_LONG-CHAIN ACYL-COA THIOESTERASE YIGI"/>
    <property type="match status" value="1"/>
</dbReference>
<dbReference type="Gene3D" id="3.10.129.10">
    <property type="entry name" value="Hotdog Thioesterase"/>
    <property type="match status" value="1"/>
</dbReference>
<evidence type="ECO:0000256" key="6">
    <source>
        <dbReference type="ARBA" id="ARBA00040062"/>
    </source>
</evidence>
<keyword evidence="10" id="KW-1185">Reference proteome</keyword>
<evidence type="ECO:0000313" key="9">
    <source>
        <dbReference type="EMBL" id="RDD62455.1"/>
    </source>
</evidence>
<dbReference type="InterPro" id="IPR003736">
    <property type="entry name" value="PAAI_dom"/>
</dbReference>
<evidence type="ECO:0000256" key="7">
    <source>
        <dbReference type="ARBA" id="ARBA00048062"/>
    </source>
</evidence>
<comment type="catalytic activity">
    <reaction evidence="2">
        <text>a fatty acyl-CoA + H2O = a fatty acid + CoA + H(+)</text>
        <dbReference type="Rhea" id="RHEA:16781"/>
        <dbReference type="ChEBI" id="CHEBI:15377"/>
        <dbReference type="ChEBI" id="CHEBI:15378"/>
        <dbReference type="ChEBI" id="CHEBI:28868"/>
        <dbReference type="ChEBI" id="CHEBI:57287"/>
        <dbReference type="ChEBI" id="CHEBI:77636"/>
        <dbReference type="EC" id="3.1.2.20"/>
    </reaction>
</comment>
<comment type="catalytic activity">
    <reaction evidence="3">
        <text>a long-chain fatty acyl-CoA + H2O = a long-chain fatty acid + CoA + H(+)</text>
        <dbReference type="Rhea" id="RHEA:67680"/>
        <dbReference type="ChEBI" id="CHEBI:15377"/>
        <dbReference type="ChEBI" id="CHEBI:15378"/>
        <dbReference type="ChEBI" id="CHEBI:57287"/>
        <dbReference type="ChEBI" id="CHEBI:57560"/>
        <dbReference type="ChEBI" id="CHEBI:83139"/>
    </reaction>
</comment>
<evidence type="ECO:0000256" key="1">
    <source>
        <dbReference type="ARBA" id="ARBA00022801"/>
    </source>
</evidence>
<organism evidence="9 10">
    <name type="scientific">Ferruginivarius sediminum</name>
    <dbReference type="NCBI Taxonomy" id="2661937"/>
    <lineage>
        <taxon>Bacteria</taxon>
        <taxon>Pseudomonadati</taxon>
        <taxon>Pseudomonadota</taxon>
        <taxon>Alphaproteobacteria</taxon>
        <taxon>Rhodospirillales</taxon>
        <taxon>Rhodospirillaceae</taxon>
        <taxon>Ferruginivarius</taxon>
    </lineage>
</organism>
<proteinExistence type="inferred from homology"/>
<dbReference type="RefSeq" id="WP_114581551.1">
    <property type="nucleotide sequence ID" value="NZ_QPMH01000005.1"/>
</dbReference>
<dbReference type="EC" id="3.1.2.20" evidence="5"/>
<feature type="domain" description="Thioesterase" evidence="8">
    <location>
        <begin position="54"/>
        <end position="126"/>
    </location>
</feature>
<reference evidence="9 10" key="1">
    <citation type="submission" date="2018-07" db="EMBL/GenBank/DDBJ databases">
        <title>Venubactetium sediminum gen. nov., sp. nov., isolated from a marine solar saltern.</title>
        <authorList>
            <person name="Wang S."/>
        </authorList>
    </citation>
    <scope>NUCLEOTIDE SEQUENCE [LARGE SCALE GENOMIC DNA]</scope>
    <source>
        <strain evidence="9 10">WD2A32</strain>
    </source>
</reference>
<keyword evidence="1" id="KW-0378">Hydrolase</keyword>
<name>A0A369TDJ6_9PROT</name>
<dbReference type="AlphaFoldDB" id="A0A369TDJ6"/>
<evidence type="ECO:0000313" key="10">
    <source>
        <dbReference type="Proteomes" id="UP000253941"/>
    </source>
</evidence>
<accession>A0A369TDJ6</accession>
<dbReference type="Pfam" id="PF03061">
    <property type="entry name" value="4HBT"/>
    <property type="match status" value="1"/>
</dbReference>
<dbReference type="NCBIfam" id="TIGR00369">
    <property type="entry name" value="unchar_dom_1"/>
    <property type="match status" value="1"/>
</dbReference>